<reference evidence="11 12" key="1">
    <citation type="submission" date="2016-12" db="EMBL/GenBank/DDBJ databases">
        <authorList>
            <person name="Song W.-J."/>
            <person name="Kurnit D.M."/>
        </authorList>
    </citation>
    <scope>NUCLEOTIDE SEQUENCE [LARGE SCALE GENOMIC DNA]</scope>
    <source>
        <strain evidence="11 12">DSM 11393</strain>
    </source>
</reference>
<feature type="domain" description="RCK C-terminal" evidence="10">
    <location>
        <begin position="579"/>
        <end position="664"/>
    </location>
</feature>
<dbReference type="InterPro" id="IPR006153">
    <property type="entry name" value="Cation/H_exchanger_TM"/>
</dbReference>
<evidence type="ECO:0000256" key="6">
    <source>
        <dbReference type="ARBA" id="ARBA00022989"/>
    </source>
</evidence>
<organism evidence="11 12">
    <name type="scientific">Desulfovibrio litoralis DSM 11393</name>
    <dbReference type="NCBI Taxonomy" id="1121455"/>
    <lineage>
        <taxon>Bacteria</taxon>
        <taxon>Pseudomonadati</taxon>
        <taxon>Thermodesulfobacteriota</taxon>
        <taxon>Desulfovibrionia</taxon>
        <taxon>Desulfovibrionales</taxon>
        <taxon>Desulfovibrionaceae</taxon>
        <taxon>Desulfovibrio</taxon>
    </lineage>
</organism>
<keyword evidence="4" id="KW-0630">Potassium</keyword>
<evidence type="ECO:0000256" key="3">
    <source>
        <dbReference type="ARBA" id="ARBA00022448"/>
    </source>
</evidence>
<feature type="domain" description="RCK N-terminal" evidence="9">
    <location>
        <begin position="413"/>
        <end position="530"/>
    </location>
</feature>
<dbReference type="PROSITE" id="PS51202">
    <property type="entry name" value="RCK_C"/>
    <property type="match status" value="1"/>
</dbReference>
<evidence type="ECO:0000313" key="12">
    <source>
        <dbReference type="Proteomes" id="UP000186469"/>
    </source>
</evidence>
<feature type="transmembrane region" description="Helical" evidence="8">
    <location>
        <begin position="86"/>
        <end position="109"/>
    </location>
</feature>
<dbReference type="EMBL" id="FRDI01000013">
    <property type="protein sequence ID" value="SHN70685.1"/>
    <property type="molecule type" value="Genomic_DNA"/>
</dbReference>
<evidence type="ECO:0000313" key="11">
    <source>
        <dbReference type="EMBL" id="SHN70685.1"/>
    </source>
</evidence>
<name>A0A1M7TIX9_9BACT</name>
<evidence type="ECO:0000259" key="10">
    <source>
        <dbReference type="PROSITE" id="PS51202"/>
    </source>
</evidence>
<dbReference type="GO" id="GO:0016020">
    <property type="term" value="C:membrane"/>
    <property type="evidence" value="ECO:0007669"/>
    <property type="project" value="UniProtKB-SubCell"/>
</dbReference>
<sequence>MEIPLLRELVVIFLLSIVVISVCHKLKIPPIVAFLITGVACGPFGFGFVNAVHQVEILAEIGVVFLLFSIGMELSISELIRLRKPVFIGGTGQVFLTIVLFAFIATFYVSIEKSIFFGFLVALSSTAIVLKIFQQNAQMDSPHGRMSLSILIYQDLIIVPMMLAVPFLAGVSEKVSWDLLLKGFGYLSLLVTMFLVSRKVVPWILHKVLRTRSRELFLITILGICLSVAFLTSSMGLSLSLGAFLAGLIISESEYSHSALEGILPFRDVFTSLFFISVGMLLNVQFFLGHLVDVGFLVTIIIFGKTIIILLVVLALKYPLRPAIITGLSLAQIGEFSFVLAKAGLDQKLISGDGYQVFLAASILTMVATPFLITAAPKIALAVNNLFSKSQNKDSESPDNSCLTENTQKQDLNNHLIIIGFGIGGKHLARVAKLSGIPYIILEMNPDTVRFFSQQGEPIYHGDATHEAVLDFLGIKNARVLAIVISDPSAVRGITATARKMSQNLHILVRTRFLNEVLPLKEAGASDVIPEEFETSIEIFSRVLSHYLIPRQNIEHMVSEIRSENYNMLRSLDINGASLSNITKDLDHIDINALRVEQGSELIGKSLKESDLRNRFGINIVAIKRNEQLEANPTPDYVFEANDMAYILAEQPQLINATPVFMAPKD</sequence>
<feature type="transmembrane region" description="Helical" evidence="8">
    <location>
        <begin position="146"/>
        <end position="169"/>
    </location>
</feature>
<keyword evidence="5 8" id="KW-0812">Transmembrane</keyword>
<feature type="transmembrane region" description="Helical" evidence="8">
    <location>
        <begin position="115"/>
        <end position="134"/>
    </location>
</feature>
<dbReference type="InterPro" id="IPR038770">
    <property type="entry name" value="Na+/solute_symporter_sf"/>
</dbReference>
<comment type="similarity">
    <text evidence="2">Belongs to the monovalent cation:proton antiporter 2 (CPA2) transporter (TC 2.A.37) family.</text>
</comment>
<feature type="transmembrane region" description="Helical" evidence="8">
    <location>
        <begin position="31"/>
        <end position="51"/>
    </location>
</feature>
<protein>
    <submittedName>
        <fullName evidence="11">Kef-type potassium/proton antiporter, CPA2 family</fullName>
    </submittedName>
</protein>
<dbReference type="Proteomes" id="UP000186469">
    <property type="component" value="Unassembled WGS sequence"/>
</dbReference>
<dbReference type="GO" id="GO:0006813">
    <property type="term" value="P:potassium ion transport"/>
    <property type="evidence" value="ECO:0007669"/>
    <property type="project" value="UniProtKB-KW"/>
</dbReference>
<dbReference type="PANTHER" id="PTHR42751:SF3">
    <property type="entry name" value="SODIUM_GLUTAMATE SYMPORTER"/>
    <property type="match status" value="1"/>
</dbReference>
<evidence type="ECO:0000259" key="9">
    <source>
        <dbReference type="PROSITE" id="PS51201"/>
    </source>
</evidence>
<dbReference type="GO" id="GO:0015297">
    <property type="term" value="F:antiporter activity"/>
    <property type="evidence" value="ECO:0007669"/>
    <property type="project" value="InterPro"/>
</dbReference>
<keyword evidence="4" id="KW-0406">Ion transport</keyword>
<evidence type="ECO:0000256" key="5">
    <source>
        <dbReference type="ARBA" id="ARBA00022692"/>
    </source>
</evidence>
<proteinExistence type="inferred from homology"/>
<comment type="subcellular location">
    <subcellularLocation>
        <location evidence="1">Membrane</location>
        <topology evidence="1">Multi-pass membrane protein</topology>
    </subcellularLocation>
</comment>
<evidence type="ECO:0000256" key="7">
    <source>
        <dbReference type="ARBA" id="ARBA00023136"/>
    </source>
</evidence>
<dbReference type="AlphaFoldDB" id="A0A1M7TIX9"/>
<feature type="transmembrane region" description="Helical" evidence="8">
    <location>
        <begin position="216"/>
        <end position="249"/>
    </location>
</feature>
<dbReference type="InterPro" id="IPR003148">
    <property type="entry name" value="RCK_N"/>
</dbReference>
<dbReference type="Gene3D" id="3.30.70.1450">
    <property type="entry name" value="Regulator of K+ conductance, C-terminal domain"/>
    <property type="match status" value="1"/>
</dbReference>
<feature type="transmembrane region" description="Helical" evidence="8">
    <location>
        <begin position="322"/>
        <end position="345"/>
    </location>
</feature>
<dbReference type="Pfam" id="PF02080">
    <property type="entry name" value="TrkA_C"/>
    <property type="match status" value="1"/>
</dbReference>
<keyword evidence="6 8" id="KW-1133">Transmembrane helix</keyword>
<dbReference type="InterPro" id="IPR006037">
    <property type="entry name" value="RCK_C"/>
</dbReference>
<evidence type="ECO:0000256" key="1">
    <source>
        <dbReference type="ARBA" id="ARBA00004141"/>
    </source>
</evidence>
<feature type="transmembrane region" description="Helical" evidence="8">
    <location>
        <begin position="295"/>
        <end position="316"/>
    </location>
</feature>
<dbReference type="GO" id="GO:1902600">
    <property type="term" value="P:proton transmembrane transport"/>
    <property type="evidence" value="ECO:0007669"/>
    <property type="project" value="InterPro"/>
</dbReference>
<feature type="transmembrane region" description="Helical" evidence="8">
    <location>
        <begin position="6"/>
        <end position="24"/>
    </location>
</feature>
<dbReference type="InterPro" id="IPR036291">
    <property type="entry name" value="NAD(P)-bd_dom_sf"/>
</dbReference>
<gene>
    <name evidence="11" type="ORF">SAMN02745728_02080</name>
</gene>
<feature type="transmembrane region" description="Helical" evidence="8">
    <location>
        <begin position="269"/>
        <end position="288"/>
    </location>
</feature>
<dbReference type="SUPFAM" id="SSF116726">
    <property type="entry name" value="TrkA C-terminal domain-like"/>
    <property type="match status" value="1"/>
</dbReference>
<evidence type="ECO:0000256" key="8">
    <source>
        <dbReference type="SAM" id="Phobius"/>
    </source>
</evidence>
<accession>A0A1M7TIX9</accession>
<dbReference type="Pfam" id="PF02254">
    <property type="entry name" value="TrkA_N"/>
    <property type="match status" value="1"/>
</dbReference>
<evidence type="ECO:0000256" key="4">
    <source>
        <dbReference type="ARBA" id="ARBA00022538"/>
    </source>
</evidence>
<feature type="transmembrane region" description="Helical" evidence="8">
    <location>
        <begin position="357"/>
        <end position="376"/>
    </location>
</feature>
<keyword evidence="3" id="KW-0813">Transport</keyword>
<dbReference type="Gene3D" id="3.40.50.720">
    <property type="entry name" value="NAD(P)-binding Rossmann-like Domain"/>
    <property type="match status" value="1"/>
</dbReference>
<dbReference type="OrthoDB" id="9781411at2"/>
<dbReference type="GO" id="GO:0008324">
    <property type="term" value="F:monoatomic cation transmembrane transporter activity"/>
    <property type="evidence" value="ECO:0007669"/>
    <property type="project" value="InterPro"/>
</dbReference>
<feature type="transmembrane region" description="Helical" evidence="8">
    <location>
        <begin position="57"/>
        <end position="74"/>
    </location>
</feature>
<dbReference type="Gene3D" id="1.20.1530.20">
    <property type="match status" value="1"/>
</dbReference>
<keyword evidence="4" id="KW-0633">Potassium transport</keyword>
<keyword evidence="12" id="KW-1185">Reference proteome</keyword>
<feature type="transmembrane region" description="Helical" evidence="8">
    <location>
        <begin position="175"/>
        <end position="196"/>
    </location>
</feature>
<dbReference type="Pfam" id="PF00999">
    <property type="entry name" value="Na_H_Exchanger"/>
    <property type="match status" value="1"/>
</dbReference>
<evidence type="ECO:0000256" key="2">
    <source>
        <dbReference type="ARBA" id="ARBA00005551"/>
    </source>
</evidence>
<keyword evidence="7 8" id="KW-0472">Membrane</keyword>
<dbReference type="RefSeq" id="WP_072697757.1">
    <property type="nucleotide sequence ID" value="NZ_FRDI01000013.1"/>
</dbReference>
<dbReference type="PROSITE" id="PS51201">
    <property type="entry name" value="RCK_N"/>
    <property type="match status" value="1"/>
</dbReference>
<dbReference type="InterPro" id="IPR036721">
    <property type="entry name" value="RCK_C_sf"/>
</dbReference>
<dbReference type="SUPFAM" id="SSF51735">
    <property type="entry name" value="NAD(P)-binding Rossmann-fold domains"/>
    <property type="match status" value="1"/>
</dbReference>
<dbReference type="STRING" id="1121455.SAMN02745728_02080"/>
<dbReference type="PANTHER" id="PTHR42751">
    <property type="entry name" value="SODIUM/HYDROGEN EXCHANGER FAMILY/TRKA DOMAIN PROTEIN"/>
    <property type="match status" value="1"/>
</dbReference>